<keyword evidence="2" id="KW-1133">Transmembrane helix</keyword>
<feature type="transmembrane region" description="Helical" evidence="2">
    <location>
        <begin position="126"/>
        <end position="143"/>
    </location>
</feature>
<gene>
    <name evidence="3" type="ORF">LSALG_LOCUS28016</name>
</gene>
<accession>A0AA35ZA43</accession>
<keyword evidence="2" id="KW-0812">Transmembrane</keyword>
<sequence length="174" mass="19094">MDHIHSTCREEDVDVDFDLESGTGVIYSNKDPGLDAKKCILNPSNINAENNVNSTGKKMGKEKGKKGTNAKKPPRPPRGFSLDSYDQNLIKELAQLAIIKRARIERMKALKQKKASSSSSSSSSHAALFAMLFTIIFLLVILLQGRNSGVAFPGSPQMAQNSSIFTRDHVPYVE</sequence>
<dbReference type="Proteomes" id="UP001177003">
    <property type="component" value="Chromosome 6"/>
</dbReference>
<protein>
    <recommendedName>
        <fullName evidence="5">Transmembrane protein</fullName>
    </recommendedName>
</protein>
<dbReference type="PANTHER" id="PTHR34188">
    <property type="entry name" value="OS01G0299500 PROTEIN"/>
    <property type="match status" value="1"/>
</dbReference>
<evidence type="ECO:0000313" key="4">
    <source>
        <dbReference type="Proteomes" id="UP001177003"/>
    </source>
</evidence>
<keyword evidence="4" id="KW-1185">Reference proteome</keyword>
<dbReference type="PANTHER" id="PTHR34188:SF5">
    <property type="entry name" value="OS05G0131900 PROTEIN"/>
    <property type="match status" value="1"/>
</dbReference>
<organism evidence="3 4">
    <name type="scientific">Lactuca saligna</name>
    <name type="common">Willowleaf lettuce</name>
    <dbReference type="NCBI Taxonomy" id="75948"/>
    <lineage>
        <taxon>Eukaryota</taxon>
        <taxon>Viridiplantae</taxon>
        <taxon>Streptophyta</taxon>
        <taxon>Embryophyta</taxon>
        <taxon>Tracheophyta</taxon>
        <taxon>Spermatophyta</taxon>
        <taxon>Magnoliopsida</taxon>
        <taxon>eudicotyledons</taxon>
        <taxon>Gunneridae</taxon>
        <taxon>Pentapetalae</taxon>
        <taxon>asterids</taxon>
        <taxon>campanulids</taxon>
        <taxon>Asterales</taxon>
        <taxon>Asteraceae</taxon>
        <taxon>Cichorioideae</taxon>
        <taxon>Cichorieae</taxon>
        <taxon>Lactucinae</taxon>
        <taxon>Lactuca</taxon>
    </lineage>
</organism>
<feature type="compositionally biased region" description="Basic residues" evidence="1">
    <location>
        <begin position="58"/>
        <end position="75"/>
    </location>
</feature>
<proteinExistence type="predicted"/>
<evidence type="ECO:0000313" key="3">
    <source>
        <dbReference type="EMBL" id="CAI9288743.1"/>
    </source>
</evidence>
<name>A0AA35ZA43_LACSI</name>
<keyword evidence="2" id="KW-0472">Membrane</keyword>
<dbReference type="AlphaFoldDB" id="A0AA35ZA43"/>
<evidence type="ECO:0000256" key="2">
    <source>
        <dbReference type="SAM" id="Phobius"/>
    </source>
</evidence>
<evidence type="ECO:0000256" key="1">
    <source>
        <dbReference type="SAM" id="MobiDB-lite"/>
    </source>
</evidence>
<feature type="region of interest" description="Disordered" evidence="1">
    <location>
        <begin position="50"/>
        <end position="82"/>
    </location>
</feature>
<evidence type="ECO:0008006" key="5">
    <source>
        <dbReference type="Google" id="ProtNLM"/>
    </source>
</evidence>
<dbReference type="EMBL" id="OX465082">
    <property type="protein sequence ID" value="CAI9288743.1"/>
    <property type="molecule type" value="Genomic_DNA"/>
</dbReference>
<reference evidence="3" key="1">
    <citation type="submission" date="2023-04" db="EMBL/GenBank/DDBJ databases">
        <authorList>
            <person name="Vijverberg K."/>
            <person name="Xiong W."/>
            <person name="Schranz E."/>
        </authorList>
    </citation>
    <scope>NUCLEOTIDE SEQUENCE</scope>
</reference>